<evidence type="ECO:0000256" key="1">
    <source>
        <dbReference type="SAM" id="MobiDB-lite"/>
    </source>
</evidence>
<evidence type="ECO:0000256" key="2">
    <source>
        <dbReference type="SAM" id="SignalP"/>
    </source>
</evidence>
<feature type="compositionally biased region" description="Basic and acidic residues" evidence="1">
    <location>
        <begin position="218"/>
        <end position="231"/>
    </location>
</feature>
<dbReference type="InterPro" id="IPR036423">
    <property type="entry name" value="SOD-like_Cu/Zn_dom_sf"/>
</dbReference>
<dbReference type="GO" id="GO:0006801">
    <property type="term" value="P:superoxide metabolic process"/>
    <property type="evidence" value="ECO:0007669"/>
    <property type="project" value="InterPro"/>
</dbReference>
<evidence type="ECO:0000313" key="4">
    <source>
        <dbReference type="EMBL" id="SGZ52642.1"/>
    </source>
</evidence>
<dbReference type="SUPFAM" id="SSF49329">
    <property type="entry name" value="Cu,Zn superoxide dismutase-like"/>
    <property type="match status" value="1"/>
</dbReference>
<dbReference type="InterPro" id="IPR024134">
    <property type="entry name" value="SOD_Cu/Zn_/chaperone"/>
</dbReference>
<keyword evidence="5" id="KW-1185">Reference proteome</keyword>
<feature type="region of interest" description="Disordered" evidence="1">
    <location>
        <begin position="193"/>
        <end position="241"/>
    </location>
</feature>
<evidence type="ECO:0000313" key="5">
    <source>
        <dbReference type="Proteomes" id="UP000182334"/>
    </source>
</evidence>
<proteinExistence type="predicted"/>
<dbReference type="PANTHER" id="PTHR10003">
    <property type="entry name" value="SUPEROXIDE DISMUTASE CU-ZN -RELATED"/>
    <property type="match status" value="1"/>
</dbReference>
<keyword evidence="2" id="KW-0732">Signal</keyword>
<dbReference type="EMBL" id="LT635758">
    <property type="protein sequence ID" value="SGZ52642.1"/>
    <property type="molecule type" value="Genomic_DNA"/>
</dbReference>
<feature type="compositionally biased region" description="Polar residues" evidence="1">
    <location>
        <begin position="201"/>
        <end position="211"/>
    </location>
</feature>
<accession>A0A1L0BR05</accession>
<name>A0A1L0BR05_9ASCO</name>
<dbReference type="STRING" id="45354.A0A1L0BR05"/>
<gene>
    <name evidence="4" type="ORF">SAMEA4029010_CIC11G00000005030</name>
</gene>
<dbReference type="OrthoDB" id="159229at2759"/>
<feature type="domain" description="Superoxide dismutase copper/zinc binding" evidence="3">
    <location>
        <begin position="48"/>
        <end position="160"/>
    </location>
</feature>
<reference evidence="4 5" key="1">
    <citation type="submission" date="2016-10" db="EMBL/GenBank/DDBJ databases">
        <authorList>
            <person name="de Groot N.N."/>
        </authorList>
    </citation>
    <scope>NUCLEOTIDE SEQUENCE [LARGE SCALE GENOMIC DNA]</scope>
    <source>
        <strain evidence="4 5">CBS 141442</strain>
    </source>
</reference>
<dbReference type="GO" id="GO:0005507">
    <property type="term" value="F:copper ion binding"/>
    <property type="evidence" value="ECO:0007669"/>
    <property type="project" value="InterPro"/>
</dbReference>
<dbReference type="InterPro" id="IPR001424">
    <property type="entry name" value="SOD_Cu_Zn_dom"/>
</dbReference>
<dbReference type="Proteomes" id="UP000182334">
    <property type="component" value="Chromosome III"/>
</dbReference>
<dbReference type="Pfam" id="PF00080">
    <property type="entry name" value="Sod_Cu"/>
    <property type="match status" value="1"/>
</dbReference>
<feature type="chain" id="PRO_5013086182" evidence="2">
    <location>
        <begin position="20"/>
        <end position="280"/>
    </location>
</feature>
<organism evidence="4 5">
    <name type="scientific">Sungouiella intermedia</name>
    <dbReference type="NCBI Taxonomy" id="45354"/>
    <lineage>
        <taxon>Eukaryota</taxon>
        <taxon>Fungi</taxon>
        <taxon>Dikarya</taxon>
        <taxon>Ascomycota</taxon>
        <taxon>Saccharomycotina</taxon>
        <taxon>Pichiomycetes</taxon>
        <taxon>Metschnikowiaceae</taxon>
        <taxon>Sungouiella</taxon>
    </lineage>
</organism>
<feature type="signal peptide" evidence="2">
    <location>
        <begin position="1"/>
        <end position="19"/>
    </location>
</feature>
<protein>
    <submittedName>
        <fullName evidence="4">CIC11C00000005030</fullName>
    </submittedName>
</protein>
<dbReference type="AlphaFoldDB" id="A0A1L0BR05"/>
<sequence length="280" mass="30258">MFVSDFVTLILFVFSHALAASAPVILKNPLGAVAVADFPSGGPFTLARGYVYFYSHNGQEVQVHVDMSGLPKENGPFVYHIHDNAISNDDCETAGLHFNPYGATPDCDNQEDDSWCQVGDLSGKHGNINTTCFSTSFGDPYLSLGESVSNIVGKSVVFHYADLTKFACASIQLADEEQIERFNELKLHEKKSYEDTESVLAPSNTSETATESIELDSDEHANDTNDTHEVNDMTNGNTNDTNSIWNSTKLAYESCSSEAQAASVHRGVGMVIGAVIGALL</sequence>
<evidence type="ECO:0000259" key="3">
    <source>
        <dbReference type="Pfam" id="PF00080"/>
    </source>
</evidence>
<feature type="compositionally biased region" description="Low complexity" evidence="1">
    <location>
        <begin position="232"/>
        <end position="241"/>
    </location>
</feature>
<dbReference type="Gene3D" id="2.60.40.200">
    <property type="entry name" value="Superoxide dismutase, copper/zinc binding domain"/>
    <property type="match status" value="1"/>
</dbReference>